<organism evidence="1 2">
    <name type="scientific">Thalassococcus lentus</name>
    <dbReference type="NCBI Taxonomy" id="1210524"/>
    <lineage>
        <taxon>Bacteria</taxon>
        <taxon>Pseudomonadati</taxon>
        <taxon>Pseudomonadota</taxon>
        <taxon>Alphaproteobacteria</taxon>
        <taxon>Rhodobacterales</taxon>
        <taxon>Roseobacteraceae</taxon>
        <taxon>Thalassococcus</taxon>
    </lineage>
</organism>
<dbReference type="InterPro" id="IPR054197">
    <property type="entry name" value="DUF6902"/>
</dbReference>
<dbReference type="Pfam" id="PF21843">
    <property type="entry name" value="DUF6902"/>
    <property type="match status" value="1"/>
</dbReference>
<dbReference type="RefSeq" id="WP_271431794.1">
    <property type="nucleotide sequence ID" value="NZ_JAQIOY010000002.1"/>
</dbReference>
<dbReference type="EMBL" id="JAQIOY010000002">
    <property type="protein sequence ID" value="MDA7424440.1"/>
    <property type="molecule type" value="Genomic_DNA"/>
</dbReference>
<keyword evidence="2" id="KW-1185">Reference proteome</keyword>
<comment type="caution">
    <text evidence="1">The sequence shown here is derived from an EMBL/GenBank/DDBJ whole genome shotgun (WGS) entry which is preliminary data.</text>
</comment>
<accession>A0ABT4XR57</accession>
<protein>
    <recommendedName>
        <fullName evidence="3">DUF4375 domain-containing protein</fullName>
    </recommendedName>
</protein>
<name>A0ABT4XR57_9RHOB</name>
<sequence length="352" mass="39479">MSNVISLAVPSRIEPLETRLSSLVALFARERRTGDDVFWLKENAELLNILECTGQSVAPDALAVHGGFYASAMERLQFFPQYYRFLLSLALDLEDLGMPGEEAAKMVDFAHGEGLAEAELSDLQRAEARRLMARRGIDPVNDPFLNDRLRTFASRTKTFALPNKKAAYELTHIVFYLSEYGRRDPNLTQNALKSLHFAGLTAFLDQNADLLSEICTGMVYAGEQPPAVWTAWLAQETRKFELEAGETVSLNDAYHEFLVCNWHAAVAGEPIFRKPVSATRTRFDRPKAGAPLREISQTMMALESQRSGDWDVMRRRMEPQLSAQANDVLNMAAESSDHFDAFFEGFARAGRS</sequence>
<evidence type="ECO:0000313" key="2">
    <source>
        <dbReference type="Proteomes" id="UP001210720"/>
    </source>
</evidence>
<proteinExistence type="predicted"/>
<evidence type="ECO:0000313" key="1">
    <source>
        <dbReference type="EMBL" id="MDA7424440.1"/>
    </source>
</evidence>
<evidence type="ECO:0008006" key="3">
    <source>
        <dbReference type="Google" id="ProtNLM"/>
    </source>
</evidence>
<gene>
    <name evidence="1" type="ORF">PFY00_06870</name>
</gene>
<dbReference type="Proteomes" id="UP001210720">
    <property type="component" value="Unassembled WGS sequence"/>
</dbReference>
<reference evidence="1 2" key="1">
    <citation type="submission" date="2023-01" db="EMBL/GenBank/DDBJ databases">
        <title>Thalassococcus onchidii sp. nov., isolated from a marine invertebrate from the South China Sea.</title>
        <authorList>
            <person name="Xu S."/>
            <person name="Liu Z."/>
            <person name="Xu Y."/>
        </authorList>
    </citation>
    <scope>NUCLEOTIDE SEQUENCE [LARGE SCALE GENOMIC DNA]</scope>
    <source>
        <strain evidence="1 2">KCTC 32084</strain>
    </source>
</reference>